<feature type="domain" description="Transcription regulator PadR N-terminal" evidence="1">
    <location>
        <begin position="14"/>
        <end position="86"/>
    </location>
</feature>
<dbReference type="Gene3D" id="1.10.10.10">
    <property type="entry name" value="Winged helix-like DNA-binding domain superfamily/Winged helix DNA-binding domain"/>
    <property type="match status" value="1"/>
</dbReference>
<name>A0A917B1N8_HALAA</name>
<gene>
    <name evidence="2" type="ORF">GCM10010954_11230</name>
</gene>
<dbReference type="InterPro" id="IPR052509">
    <property type="entry name" value="Metal_resp_DNA-bind_regulator"/>
</dbReference>
<reference evidence="2" key="1">
    <citation type="journal article" date="2014" name="Int. J. Syst. Evol. Microbiol.">
        <title>Complete genome sequence of Corynebacterium casei LMG S-19264T (=DSM 44701T), isolated from a smear-ripened cheese.</title>
        <authorList>
            <consortium name="US DOE Joint Genome Institute (JGI-PGF)"/>
            <person name="Walter F."/>
            <person name="Albersmeier A."/>
            <person name="Kalinowski J."/>
            <person name="Ruckert C."/>
        </authorList>
    </citation>
    <scope>NUCLEOTIDE SEQUENCE</scope>
    <source>
        <strain evidence="2">CGMCC 1.12153</strain>
    </source>
</reference>
<proteinExistence type="predicted"/>
<dbReference type="Proteomes" id="UP000660110">
    <property type="component" value="Unassembled WGS sequence"/>
</dbReference>
<dbReference type="Pfam" id="PF03551">
    <property type="entry name" value="PadR"/>
    <property type="match status" value="1"/>
</dbReference>
<dbReference type="SUPFAM" id="SSF46785">
    <property type="entry name" value="Winged helix' DNA-binding domain"/>
    <property type="match status" value="1"/>
</dbReference>
<sequence length="107" mass="12533">MDREIMKGSIDILILGLVSKQDMYGYEMVKSLKEQSNDLYNMSEGTLYPALKRLEKKEWLGSYWSETVSGRRKYYQITDEGLTVLHQKLGEWKSVHDLIMKTSEDFS</sequence>
<accession>A0A917B1N8</accession>
<dbReference type="PANTHER" id="PTHR33169">
    <property type="entry name" value="PADR-FAMILY TRANSCRIPTIONAL REGULATOR"/>
    <property type="match status" value="1"/>
</dbReference>
<dbReference type="EMBL" id="BMEL01000001">
    <property type="protein sequence ID" value="GGF14289.1"/>
    <property type="molecule type" value="Genomic_DNA"/>
</dbReference>
<comment type="caution">
    <text evidence="2">The sequence shown here is derived from an EMBL/GenBank/DDBJ whole genome shotgun (WGS) entry which is preliminary data.</text>
</comment>
<reference evidence="2" key="2">
    <citation type="submission" date="2020-09" db="EMBL/GenBank/DDBJ databases">
        <authorList>
            <person name="Sun Q."/>
            <person name="Zhou Y."/>
        </authorList>
    </citation>
    <scope>NUCLEOTIDE SEQUENCE</scope>
    <source>
        <strain evidence="2">CGMCC 1.12153</strain>
    </source>
</reference>
<dbReference type="InterPro" id="IPR005149">
    <property type="entry name" value="Tscrpt_reg_PadR_N"/>
</dbReference>
<dbReference type="AlphaFoldDB" id="A0A917B1N8"/>
<evidence type="ECO:0000313" key="2">
    <source>
        <dbReference type="EMBL" id="GGF14289.1"/>
    </source>
</evidence>
<dbReference type="RefSeq" id="WP_188376460.1">
    <property type="nucleotide sequence ID" value="NZ_BMEL01000001.1"/>
</dbReference>
<dbReference type="InterPro" id="IPR036390">
    <property type="entry name" value="WH_DNA-bd_sf"/>
</dbReference>
<protein>
    <submittedName>
        <fullName evidence="2">PadR family transcriptional regulator</fullName>
    </submittedName>
</protein>
<organism evidence="2 3">
    <name type="scientific">Halobacillus andaensis</name>
    <dbReference type="NCBI Taxonomy" id="1176239"/>
    <lineage>
        <taxon>Bacteria</taxon>
        <taxon>Bacillati</taxon>
        <taxon>Bacillota</taxon>
        <taxon>Bacilli</taxon>
        <taxon>Bacillales</taxon>
        <taxon>Bacillaceae</taxon>
        <taxon>Halobacillus</taxon>
    </lineage>
</organism>
<dbReference type="InterPro" id="IPR036388">
    <property type="entry name" value="WH-like_DNA-bd_sf"/>
</dbReference>
<evidence type="ECO:0000313" key="3">
    <source>
        <dbReference type="Proteomes" id="UP000660110"/>
    </source>
</evidence>
<dbReference type="PANTHER" id="PTHR33169:SF25">
    <property type="entry name" value="DNA-BINDING PROTEIN YIZB-RELATED"/>
    <property type="match status" value="1"/>
</dbReference>
<evidence type="ECO:0000259" key="1">
    <source>
        <dbReference type="Pfam" id="PF03551"/>
    </source>
</evidence>
<keyword evidence="3" id="KW-1185">Reference proteome</keyword>